<evidence type="ECO:0000313" key="2">
    <source>
        <dbReference type="EMBL" id="CAK9262415.1"/>
    </source>
</evidence>
<organism evidence="2 3">
    <name type="scientific">Sphagnum jensenii</name>
    <dbReference type="NCBI Taxonomy" id="128206"/>
    <lineage>
        <taxon>Eukaryota</taxon>
        <taxon>Viridiplantae</taxon>
        <taxon>Streptophyta</taxon>
        <taxon>Embryophyta</taxon>
        <taxon>Bryophyta</taxon>
        <taxon>Sphagnophytina</taxon>
        <taxon>Sphagnopsida</taxon>
        <taxon>Sphagnales</taxon>
        <taxon>Sphagnaceae</taxon>
        <taxon>Sphagnum</taxon>
    </lineage>
</organism>
<evidence type="ECO:0000313" key="3">
    <source>
        <dbReference type="Proteomes" id="UP001497444"/>
    </source>
</evidence>
<gene>
    <name evidence="2" type="ORF">CSSPJE1EN1_LOCUS7893</name>
</gene>
<accession>A0ABP0W6I2</accession>
<sequence length="76" mass="8210">MSNSLTCFMGDTPPGPPSTGSAKYPPKFLRLVRGVRNIHLSFFDSRGAPHMRVKARFVILGQSTVVVGFMGLDAGE</sequence>
<name>A0ABP0W6I2_9BRYO</name>
<proteinExistence type="predicted"/>
<protein>
    <submittedName>
        <fullName evidence="2">Uncharacterized protein</fullName>
    </submittedName>
</protein>
<dbReference type="EMBL" id="OZ020109">
    <property type="protein sequence ID" value="CAK9262415.1"/>
    <property type="molecule type" value="Genomic_DNA"/>
</dbReference>
<dbReference type="Proteomes" id="UP001497444">
    <property type="component" value="Chromosome 14"/>
</dbReference>
<keyword evidence="3" id="KW-1185">Reference proteome</keyword>
<reference evidence="2" key="1">
    <citation type="submission" date="2024-02" db="EMBL/GenBank/DDBJ databases">
        <authorList>
            <consortium name="ELIXIR-Norway"/>
            <consortium name="Elixir Norway"/>
        </authorList>
    </citation>
    <scope>NUCLEOTIDE SEQUENCE</scope>
</reference>
<evidence type="ECO:0000256" key="1">
    <source>
        <dbReference type="SAM" id="MobiDB-lite"/>
    </source>
</evidence>
<feature type="region of interest" description="Disordered" evidence="1">
    <location>
        <begin position="1"/>
        <end position="23"/>
    </location>
</feature>